<dbReference type="GO" id="GO:0008171">
    <property type="term" value="F:O-methyltransferase activity"/>
    <property type="evidence" value="ECO:0007669"/>
    <property type="project" value="InterPro"/>
</dbReference>
<dbReference type="GO" id="GO:0032259">
    <property type="term" value="P:methylation"/>
    <property type="evidence" value="ECO:0007669"/>
    <property type="project" value="UniProtKB-KW"/>
</dbReference>
<keyword evidence="2" id="KW-0808">Transferase</keyword>
<dbReference type="InterPro" id="IPR016461">
    <property type="entry name" value="COMT-like"/>
</dbReference>
<dbReference type="InterPro" id="IPR001077">
    <property type="entry name" value="COMT_C"/>
</dbReference>
<dbReference type="InterPro" id="IPR029063">
    <property type="entry name" value="SAM-dependent_MTases_sf"/>
</dbReference>
<protein>
    <submittedName>
        <fullName evidence="5">5-pentadecatrienyl resorcinol O-methyltransferase-like</fullName>
    </submittedName>
</protein>
<keyword evidence="1" id="KW-0489">Methyltransferase</keyword>
<evidence type="ECO:0000256" key="2">
    <source>
        <dbReference type="ARBA" id="ARBA00022679"/>
    </source>
</evidence>
<name>A0A3L6QTE3_PANMI</name>
<evidence type="ECO:0000256" key="3">
    <source>
        <dbReference type="ARBA" id="ARBA00022691"/>
    </source>
</evidence>
<evidence type="ECO:0000313" key="6">
    <source>
        <dbReference type="Proteomes" id="UP000275267"/>
    </source>
</evidence>
<sequence>MAIRGSAKVFDEIASLVDVATGTGAAAQAVAAVFPSIKCMVLDLPQVIDALAPVNGP</sequence>
<dbReference type="AlphaFoldDB" id="A0A3L6QTE3"/>
<evidence type="ECO:0000259" key="4">
    <source>
        <dbReference type="Pfam" id="PF00891"/>
    </source>
</evidence>
<dbReference type="Pfam" id="PF00891">
    <property type="entry name" value="Methyltransf_2"/>
    <property type="match status" value="1"/>
</dbReference>
<gene>
    <name evidence="5" type="ORF">C2845_PM04G09810</name>
</gene>
<dbReference type="EMBL" id="PQIB02000011">
    <property type="protein sequence ID" value="RLM86544.1"/>
    <property type="molecule type" value="Genomic_DNA"/>
</dbReference>
<dbReference type="SUPFAM" id="SSF53335">
    <property type="entry name" value="S-adenosyl-L-methionine-dependent methyltransferases"/>
    <property type="match status" value="1"/>
</dbReference>
<comment type="caution">
    <text evidence="5">The sequence shown here is derived from an EMBL/GenBank/DDBJ whole genome shotgun (WGS) entry which is preliminary data.</text>
</comment>
<organism evidence="5 6">
    <name type="scientific">Panicum miliaceum</name>
    <name type="common">Proso millet</name>
    <name type="synonym">Broomcorn millet</name>
    <dbReference type="NCBI Taxonomy" id="4540"/>
    <lineage>
        <taxon>Eukaryota</taxon>
        <taxon>Viridiplantae</taxon>
        <taxon>Streptophyta</taxon>
        <taxon>Embryophyta</taxon>
        <taxon>Tracheophyta</taxon>
        <taxon>Spermatophyta</taxon>
        <taxon>Magnoliopsida</taxon>
        <taxon>Liliopsida</taxon>
        <taxon>Poales</taxon>
        <taxon>Poaceae</taxon>
        <taxon>PACMAD clade</taxon>
        <taxon>Panicoideae</taxon>
        <taxon>Panicodae</taxon>
        <taxon>Paniceae</taxon>
        <taxon>Panicinae</taxon>
        <taxon>Panicum</taxon>
        <taxon>Panicum sect. Panicum</taxon>
    </lineage>
</organism>
<keyword evidence="6" id="KW-1185">Reference proteome</keyword>
<dbReference type="Proteomes" id="UP000275267">
    <property type="component" value="Unassembled WGS sequence"/>
</dbReference>
<dbReference type="PROSITE" id="PS51683">
    <property type="entry name" value="SAM_OMT_II"/>
    <property type="match status" value="1"/>
</dbReference>
<evidence type="ECO:0000256" key="1">
    <source>
        <dbReference type="ARBA" id="ARBA00022603"/>
    </source>
</evidence>
<keyword evidence="3" id="KW-0949">S-adenosyl-L-methionine</keyword>
<proteinExistence type="predicted"/>
<accession>A0A3L6QTE3</accession>
<feature type="domain" description="O-methyltransferase C-terminal" evidence="4">
    <location>
        <begin position="8"/>
        <end position="50"/>
    </location>
</feature>
<dbReference type="Gene3D" id="3.40.50.150">
    <property type="entry name" value="Vaccinia Virus protein VP39"/>
    <property type="match status" value="1"/>
</dbReference>
<evidence type="ECO:0000313" key="5">
    <source>
        <dbReference type="EMBL" id="RLM86544.1"/>
    </source>
</evidence>
<dbReference type="STRING" id="4540.A0A3L6QTE3"/>
<reference evidence="6" key="1">
    <citation type="journal article" date="2019" name="Nat. Commun.">
        <title>The genome of broomcorn millet.</title>
        <authorList>
            <person name="Zou C."/>
            <person name="Miki D."/>
            <person name="Li D."/>
            <person name="Tang Q."/>
            <person name="Xiao L."/>
            <person name="Rajput S."/>
            <person name="Deng P."/>
            <person name="Jia W."/>
            <person name="Huang R."/>
            <person name="Zhang M."/>
            <person name="Sun Y."/>
            <person name="Hu J."/>
            <person name="Fu X."/>
            <person name="Schnable P.S."/>
            <person name="Li F."/>
            <person name="Zhang H."/>
            <person name="Feng B."/>
            <person name="Zhu X."/>
            <person name="Liu R."/>
            <person name="Schnable J.C."/>
            <person name="Zhu J.-K."/>
            <person name="Zhang H."/>
        </authorList>
    </citation>
    <scope>NUCLEOTIDE SEQUENCE [LARGE SCALE GENOMIC DNA]</scope>
</reference>